<proteinExistence type="predicted"/>
<name>A0A067N793_BOTB1</name>
<dbReference type="OrthoDB" id="6365676at2759"/>
<reference evidence="2" key="1">
    <citation type="journal article" date="2014" name="Proc. Natl. Acad. Sci. U.S.A.">
        <title>Extensive sampling of basidiomycete genomes demonstrates inadequacy of the white-rot/brown-rot paradigm for wood decay fungi.</title>
        <authorList>
            <person name="Riley R."/>
            <person name="Salamov A.A."/>
            <person name="Brown D.W."/>
            <person name="Nagy L.G."/>
            <person name="Floudas D."/>
            <person name="Held B.W."/>
            <person name="Levasseur A."/>
            <person name="Lombard V."/>
            <person name="Morin E."/>
            <person name="Otillar R."/>
            <person name="Lindquist E.A."/>
            <person name="Sun H."/>
            <person name="LaButti K.M."/>
            <person name="Schmutz J."/>
            <person name="Jabbour D."/>
            <person name="Luo H."/>
            <person name="Baker S.E."/>
            <person name="Pisabarro A.G."/>
            <person name="Walton J.D."/>
            <person name="Blanchette R.A."/>
            <person name="Henrissat B."/>
            <person name="Martin F."/>
            <person name="Cullen D."/>
            <person name="Hibbett D.S."/>
            <person name="Grigoriev I.V."/>
        </authorList>
    </citation>
    <scope>NUCLEOTIDE SEQUENCE [LARGE SCALE GENOMIC DNA]</scope>
    <source>
        <strain evidence="2">FD-172 SS1</strain>
    </source>
</reference>
<dbReference type="Proteomes" id="UP000027195">
    <property type="component" value="Unassembled WGS sequence"/>
</dbReference>
<accession>A0A067N793</accession>
<dbReference type="InParanoid" id="A0A067N793"/>
<dbReference type="EMBL" id="KL198019">
    <property type="protein sequence ID" value="KDQ19661.1"/>
    <property type="molecule type" value="Genomic_DNA"/>
</dbReference>
<evidence type="ECO:0008006" key="3">
    <source>
        <dbReference type="Google" id="ProtNLM"/>
    </source>
</evidence>
<evidence type="ECO:0000313" key="1">
    <source>
        <dbReference type="EMBL" id="KDQ19661.1"/>
    </source>
</evidence>
<organism evidence="1 2">
    <name type="scientific">Botryobasidium botryosum (strain FD-172 SS1)</name>
    <dbReference type="NCBI Taxonomy" id="930990"/>
    <lineage>
        <taxon>Eukaryota</taxon>
        <taxon>Fungi</taxon>
        <taxon>Dikarya</taxon>
        <taxon>Basidiomycota</taxon>
        <taxon>Agaricomycotina</taxon>
        <taxon>Agaricomycetes</taxon>
        <taxon>Cantharellales</taxon>
        <taxon>Botryobasidiaceae</taxon>
        <taxon>Botryobasidium</taxon>
    </lineage>
</organism>
<sequence>MRSPPLPPEIIVQVIEELDRIGYSRPLAYDRNAANTTALCQLSLASRSLHAWTAPFLYRCVSLATPVQISPFAHTLRDSDCKSKSKHVRVVRFSGFDQFLHLTIPEVYLFECNSKSPVHEF</sequence>
<evidence type="ECO:0000313" key="2">
    <source>
        <dbReference type="Proteomes" id="UP000027195"/>
    </source>
</evidence>
<dbReference type="STRING" id="930990.A0A067N793"/>
<gene>
    <name evidence="1" type="ORF">BOTBODRAFT_28229</name>
</gene>
<protein>
    <recommendedName>
        <fullName evidence="3">F-box domain-containing protein</fullName>
    </recommendedName>
</protein>
<keyword evidence="2" id="KW-1185">Reference proteome</keyword>
<dbReference type="HOGENOM" id="CLU_2037670_0_0_1"/>
<dbReference type="AlphaFoldDB" id="A0A067N793"/>